<organism evidence="2 3">
    <name type="scientific">Pseudoroseomonas cervicalis ATCC 49957</name>
    <dbReference type="NCBI Taxonomy" id="525371"/>
    <lineage>
        <taxon>Bacteria</taxon>
        <taxon>Pseudomonadati</taxon>
        <taxon>Pseudomonadota</taxon>
        <taxon>Alphaproteobacteria</taxon>
        <taxon>Acetobacterales</taxon>
        <taxon>Roseomonadaceae</taxon>
        <taxon>Roseomonas</taxon>
    </lineage>
</organism>
<keyword evidence="3" id="KW-1185">Reference proteome</keyword>
<dbReference type="HOGENOM" id="CLU_3209748_0_0_5"/>
<reference evidence="2 3" key="1">
    <citation type="submission" date="2010-04" db="EMBL/GenBank/DDBJ databases">
        <authorList>
            <person name="Qin X."/>
            <person name="Bachman B."/>
            <person name="Battles P."/>
            <person name="Bell A."/>
            <person name="Bess C."/>
            <person name="Bickham C."/>
            <person name="Chaboub L."/>
            <person name="Chen D."/>
            <person name="Coyle M."/>
            <person name="Deiros D.R."/>
            <person name="Dinh H."/>
            <person name="Forbes L."/>
            <person name="Fowler G."/>
            <person name="Francisco L."/>
            <person name="Fu Q."/>
            <person name="Gubbala S."/>
            <person name="Hale W."/>
            <person name="Han Y."/>
            <person name="Hemphill L."/>
            <person name="Highlander S.K."/>
            <person name="Hirani K."/>
            <person name="Hogues M."/>
            <person name="Jackson L."/>
            <person name="Jakkamsetti A."/>
            <person name="Javaid M."/>
            <person name="Jiang H."/>
            <person name="Korchina V."/>
            <person name="Kovar C."/>
            <person name="Lara F."/>
            <person name="Lee S."/>
            <person name="Mata R."/>
            <person name="Mathew T."/>
            <person name="Moen C."/>
            <person name="Morales K."/>
            <person name="Munidasa M."/>
            <person name="Nazareth L."/>
            <person name="Ngo R."/>
            <person name="Nguyen L."/>
            <person name="Okwuonu G."/>
            <person name="Ongeri F."/>
            <person name="Patil S."/>
            <person name="Petrosino J."/>
            <person name="Pham C."/>
            <person name="Pham P."/>
            <person name="Pu L.-L."/>
            <person name="Puazo M."/>
            <person name="Raj R."/>
            <person name="Reid J."/>
            <person name="Rouhana J."/>
            <person name="Saada N."/>
            <person name="Shang Y."/>
            <person name="Simmons D."/>
            <person name="Thornton R."/>
            <person name="Warren J."/>
            <person name="Weissenberger G."/>
            <person name="Zhang J."/>
            <person name="Zhang L."/>
            <person name="Zhou C."/>
            <person name="Zhu D."/>
            <person name="Muzny D."/>
            <person name="Worley K."/>
            <person name="Gibbs R."/>
        </authorList>
    </citation>
    <scope>NUCLEOTIDE SEQUENCE [LARGE SCALE GENOMIC DNA]</scope>
    <source>
        <strain evidence="2 3">ATCC 49957</strain>
    </source>
</reference>
<dbReference type="Proteomes" id="UP000005324">
    <property type="component" value="Unassembled WGS sequence"/>
</dbReference>
<sequence length="46" mass="5379">MERRGKRRPGRLSPSRMRIAAGPYWEDEKDDHSPPRPGGRRRRPGP</sequence>
<protein>
    <submittedName>
        <fullName evidence="2">Uncharacterized protein</fullName>
    </submittedName>
</protein>
<gene>
    <name evidence="2" type="ORF">HMPREF0731_2705</name>
</gene>
<dbReference type="EMBL" id="ADVL01000522">
    <property type="protein sequence ID" value="EFH11077.1"/>
    <property type="molecule type" value="Genomic_DNA"/>
</dbReference>
<feature type="compositionally biased region" description="Basic residues" evidence="1">
    <location>
        <begin position="1"/>
        <end position="10"/>
    </location>
</feature>
<feature type="non-terminal residue" evidence="2">
    <location>
        <position position="46"/>
    </location>
</feature>
<accession>D5RNP4</accession>
<dbReference type="AlphaFoldDB" id="D5RNP4"/>
<evidence type="ECO:0000313" key="3">
    <source>
        <dbReference type="Proteomes" id="UP000005324"/>
    </source>
</evidence>
<name>D5RNP4_9PROT</name>
<evidence type="ECO:0000256" key="1">
    <source>
        <dbReference type="SAM" id="MobiDB-lite"/>
    </source>
</evidence>
<feature type="region of interest" description="Disordered" evidence="1">
    <location>
        <begin position="1"/>
        <end position="46"/>
    </location>
</feature>
<evidence type="ECO:0000313" key="2">
    <source>
        <dbReference type="EMBL" id="EFH11077.1"/>
    </source>
</evidence>
<proteinExistence type="predicted"/>
<comment type="caution">
    <text evidence="2">The sequence shown here is derived from an EMBL/GenBank/DDBJ whole genome shotgun (WGS) entry which is preliminary data.</text>
</comment>